<protein>
    <submittedName>
        <fullName evidence="2">Antirestriction protein ArdA</fullName>
    </submittedName>
</protein>
<evidence type="ECO:0000313" key="3">
    <source>
        <dbReference type="Proteomes" id="UP000321234"/>
    </source>
</evidence>
<feature type="compositionally biased region" description="Low complexity" evidence="1">
    <location>
        <begin position="1"/>
        <end position="16"/>
    </location>
</feature>
<evidence type="ECO:0000313" key="2">
    <source>
        <dbReference type="EMBL" id="TXR52493.1"/>
    </source>
</evidence>
<evidence type="ECO:0000256" key="1">
    <source>
        <dbReference type="SAM" id="MobiDB-lite"/>
    </source>
</evidence>
<dbReference type="OrthoDB" id="944647at2"/>
<gene>
    <name evidence="2" type="ORF">FMM08_20085</name>
</gene>
<name>A0A5C8Z5E7_9ACTN</name>
<proteinExistence type="predicted"/>
<sequence>MGTSTHAHRATPAATPFDTRQDCTNPDHGPGWHPGTPPARCIPVLARTLAAHNVCGRTDCPVYYPAASASASATADAADDASEAVAAVRAAGIDPDLFAAYCSHQNVETTAEHLSTFIENYAGMWDSERDYAGSWLEDLKEQHIATGAAVPEPFASYVDIDAYACTMFSDVMFSILLPHGNVAVFRSH</sequence>
<dbReference type="AlphaFoldDB" id="A0A5C8Z5E7"/>
<dbReference type="EMBL" id="VKAC01000014">
    <property type="protein sequence ID" value="TXR52493.1"/>
    <property type="molecule type" value="Genomic_DNA"/>
</dbReference>
<dbReference type="Proteomes" id="UP000321234">
    <property type="component" value="Unassembled WGS sequence"/>
</dbReference>
<feature type="region of interest" description="Disordered" evidence="1">
    <location>
        <begin position="1"/>
        <end position="37"/>
    </location>
</feature>
<comment type="caution">
    <text evidence="2">The sequence shown here is derived from an EMBL/GenBank/DDBJ whole genome shotgun (WGS) entry which is preliminary data.</text>
</comment>
<reference evidence="2 3" key="1">
    <citation type="submission" date="2019-07" db="EMBL/GenBank/DDBJ databases">
        <title>Quadrisphaera sp. strain DD2A genome sequencing and assembly.</title>
        <authorList>
            <person name="Kim I."/>
        </authorList>
    </citation>
    <scope>NUCLEOTIDE SEQUENCE [LARGE SCALE GENOMIC DNA]</scope>
    <source>
        <strain evidence="2 3">DD2A</strain>
    </source>
</reference>
<dbReference type="Pfam" id="PF07275">
    <property type="entry name" value="ArdA"/>
    <property type="match status" value="1"/>
</dbReference>
<keyword evidence="3" id="KW-1185">Reference proteome</keyword>
<dbReference type="InterPro" id="IPR009899">
    <property type="entry name" value="ArdA"/>
</dbReference>
<accession>A0A5C8Z5E7</accession>
<organism evidence="2 3">
    <name type="scientific">Quadrisphaera setariae</name>
    <dbReference type="NCBI Taxonomy" id="2593304"/>
    <lineage>
        <taxon>Bacteria</taxon>
        <taxon>Bacillati</taxon>
        <taxon>Actinomycetota</taxon>
        <taxon>Actinomycetes</taxon>
        <taxon>Kineosporiales</taxon>
        <taxon>Kineosporiaceae</taxon>
        <taxon>Quadrisphaera</taxon>
    </lineage>
</organism>
<dbReference type="RefSeq" id="WP_147928123.1">
    <property type="nucleotide sequence ID" value="NZ_VKAC01000014.1"/>
</dbReference>